<reference evidence="6" key="1">
    <citation type="journal article" date="2014" name="Genome Announc.">
        <title>De novo whole-genome sequence and genome annotation of Lichtheimia ramosa.</title>
        <authorList>
            <person name="Linde J."/>
            <person name="Schwartze V."/>
            <person name="Binder U."/>
            <person name="Lass-Florl C."/>
            <person name="Voigt K."/>
            <person name="Horn F."/>
        </authorList>
    </citation>
    <scope>NUCLEOTIDE SEQUENCE</scope>
    <source>
        <strain evidence="6">JMRC FSU:6197</strain>
    </source>
</reference>
<organism evidence="6">
    <name type="scientific">Lichtheimia ramosa</name>
    <dbReference type="NCBI Taxonomy" id="688394"/>
    <lineage>
        <taxon>Eukaryota</taxon>
        <taxon>Fungi</taxon>
        <taxon>Fungi incertae sedis</taxon>
        <taxon>Mucoromycota</taxon>
        <taxon>Mucoromycotina</taxon>
        <taxon>Mucoromycetes</taxon>
        <taxon>Mucorales</taxon>
        <taxon>Lichtheimiaceae</taxon>
        <taxon>Lichtheimia</taxon>
    </lineage>
</organism>
<feature type="region of interest" description="Disordered" evidence="4">
    <location>
        <begin position="280"/>
        <end position="369"/>
    </location>
</feature>
<name>A0A077WVC8_9FUNG</name>
<dbReference type="InterPro" id="IPR036570">
    <property type="entry name" value="HORMA_dom_sf"/>
</dbReference>
<evidence type="ECO:0000256" key="2">
    <source>
        <dbReference type="ARBA" id="ARBA00023006"/>
    </source>
</evidence>
<feature type="region of interest" description="Disordered" evidence="4">
    <location>
        <begin position="389"/>
        <end position="416"/>
    </location>
</feature>
<feature type="region of interest" description="Disordered" evidence="4">
    <location>
        <begin position="480"/>
        <end position="503"/>
    </location>
</feature>
<accession>A0A077WVC8</accession>
<keyword evidence="2 3" id="KW-0072">Autophagy</keyword>
<protein>
    <recommendedName>
        <fullName evidence="3">Autophagy-related protein 13</fullName>
    </recommendedName>
</protein>
<evidence type="ECO:0000256" key="3">
    <source>
        <dbReference type="RuleBase" id="RU361214"/>
    </source>
</evidence>
<proteinExistence type="inferred from homology"/>
<dbReference type="Pfam" id="PF10033">
    <property type="entry name" value="ATG13"/>
    <property type="match status" value="1"/>
</dbReference>
<feature type="region of interest" description="Disordered" evidence="4">
    <location>
        <begin position="538"/>
        <end position="557"/>
    </location>
</feature>
<feature type="compositionally biased region" description="Low complexity" evidence="4">
    <location>
        <begin position="402"/>
        <end position="411"/>
    </location>
</feature>
<dbReference type="GO" id="GO:0005829">
    <property type="term" value="C:cytosol"/>
    <property type="evidence" value="ECO:0007669"/>
    <property type="project" value="TreeGrafter"/>
</dbReference>
<feature type="compositionally biased region" description="Low complexity" evidence="4">
    <location>
        <begin position="316"/>
        <end position="327"/>
    </location>
</feature>
<dbReference type="EMBL" id="LK023346">
    <property type="protein sequence ID" value="CDS11219.1"/>
    <property type="molecule type" value="Genomic_DNA"/>
</dbReference>
<evidence type="ECO:0000259" key="5">
    <source>
        <dbReference type="Pfam" id="PF10033"/>
    </source>
</evidence>
<evidence type="ECO:0000256" key="4">
    <source>
        <dbReference type="SAM" id="MobiDB-lite"/>
    </source>
</evidence>
<feature type="compositionally biased region" description="Pro residues" evidence="4">
    <location>
        <begin position="285"/>
        <end position="301"/>
    </location>
</feature>
<dbReference type="GO" id="GO:0000423">
    <property type="term" value="P:mitophagy"/>
    <property type="evidence" value="ECO:0007669"/>
    <property type="project" value="TreeGrafter"/>
</dbReference>
<feature type="domain" description="Autophagy-related protein 13 N-terminal" evidence="5">
    <location>
        <begin position="28"/>
        <end position="255"/>
    </location>
</feature>
<dbReference type="GO" id="GO:1990316">
    <property type="term" value="C:Atg1/ULK1 kinase complex"/>
    <property type="evidence" value="ECO:0007669"/>
    <property type="project" value="InterPro"/>
</dbReference>
<dbReference type="GO" id="GO:0034727">
    <property type="term" value="P:piecemeal microautophagy of the nucleus"/>
    <property type="evidence" value="ECO:0007669"/>
    <property type="project" value="TreeGrafter"/>
</dbReference>
<dbReference type="PANTHER" id="PTHR13430">
    <property type="match status" value="1"/>
</dbReference>
<dbReference type="InterPro" id="IPR040182">
    <property type="entry name" value="ATG13"/>
</dbReference>
<sequence length="591" mass="67153">MSHASTTSPPSWGSSAMPVYDPQLENVIKHFYIKTAHIIIQSRLAPTDKHRRPGSRRSRLNKWFNITTEEYPERLRHDLRYWYTRALGSALIEPPRLMIDVYLDIPYLPTDVDDDDRQFMLDRYPIFLDDDRRRIILERWVLTLSNDRLAPSSRSINNVYKRAILFFRSLYSFVRLLPAYTMKRHIVEEGGQQQPSLGIGYRLSSTDMPRQDEVDLGDTLLSEDMDAVDEHTLADLQTPLGTFNIQVRYRRHANFHIQEQDSSARFIDLDQQYFMPTITKFAKRSPPPPPWPNASPSPPPSSRHNNTSPEERHQRPSSSSSPSTAVVIPPPPPPRISDRPHTAPFKSPSSLSSSSNVSIPSTMTSSRPTVSFSSSFEKYQYSQSAPPLHDAAFSSQKHPLPSSLQRLSSKQQQKEKQNLSMVLYQEQDADLENFVRVLSSAKPWRSPSLASSSASIYKSKQALSHFKSLRDSVDSISQSMSIAPSSSTSYHPYRPRSPSPLQNNTTMMAVTTRHSLPLAMPPHDPSFFMSSSPRLHHEEGDLLASSSSSSSSNVVYHESTCTIQPTVTQQQQQHQEEDDSLIFRMSELELQ</sequence>
<dbReference type="AlphaFoldDB" id="A0A077WVC8"/>
<feature type="compositionally biased region" description="Low complexity" evidence="4">
    <location>
        <begin position="480"/>
        <end position="492"/>
    </location>
</feature>
<gene>
    <name evidence="6" type="ORF">LRAMOSA03482</name>
</gene>
<dbReference type="InterPro" id="IPR018731">
    <property type="entry name" value="Atg13_N"/>
</dbReference>
<feature type="compositionally biased region" description="Low complexity" evidence="4">
    <location>
        <begin position="342"/>
        <end position="369"/>
    </location>
</feature>
<dbReference type="OrthoDB" id="70161at2759"/>
<dbReference type="PANTHER" id="PTHR13430:SF4">
    <property type="entry name" value="AUTOPHAGY-RELATED PROTEIN 13"/>
    <property type="match status" value="1"/>
</dbReference>
<dbReference type="GO" id="GO:0000407">
    <property type="term" value="C:phagophore assembly site"/>
    <property type="evidence" value="ECO:0007669"/>
    <property type="project" value="TreeGrafter"/>
</dbReference>
<dbReference type="GO" id="GO:0034497">
    <property type="term" value="P:protein localization to phagophore assembly site"/>
    <property type="evidence" value="ECO:0007669"/>
    <property type="project" value="TreeGrafter"/>
</dbReference>
<comment type="similarity">
    <text evidence="1 3">Belongs to the ATG13 family. Fungi subfamily.</text>
</comment>
<dbReference type="Gene3D" id="3.30.900.10">
    <property type="entry name" value="HORMA domain"/>
    <property type="match status" value="1"/>
</dbReference>
<evidence type="ECO:0000313" key="6">
    <source>
        <dbReference type="EMBL" id="CDS11219.1"/>
    </source>
</evidence>
<evidence type="ECO:0000256" key="1">
    <source>
        <dbReference type="ARBA" id="ARBA00005246"/>
    </source>
</evidence>